<evidence type="ECO:0000256" key="1">
    <source>
        <dbReference type="ARBA" id="ARBA00022692"/>
    </source>
</evidence>
<dbReference type="Pfam" id="PF00028">
    <property type="entry name" value="Cadherin"/>
    <property type="match status" value="1"/>
</dbReference>
<dbReference type="PANTHER" id="PTHR24026">
    <property type="entry name" value="FAT ATYPICAL CADHERIN-RELATED"/>
    <property type="match status" value="1"/>
</dbReference>
<name>A0A8S3UJ43_MYTED</name>
<dbReference type="SMART" id="SM00112">
    <property type="entry name" value="CA"/>
    <property type="match status" value="1"/>
</dbReference>
<dbReference type="InterPro" id="IPR015919">
    <property type="entry name" value="Cadherin-like_sf"/>
</dbReference>
<dbReference type="EMBL" id="CAJPWZ010002865">
    <property type="protein sequence ID" value="CAG2246398.1"/>
    <property type="molecule type" value="Genomic_DNA"/>
</dbReference>
<proteinExistence type="predicted"/>
<feature type="compositionally biased region" description="Low complexity" evidence="4">
    <location>
        <begin position="450"/>
        <end position="468"/>
    </location>
</feature>
<organism evidence="7 8">
    <name type="scientific">Mytilus edulis</name>
    <name type="common">Blue mussel</name>
    <dbReference type="NCBI Taxonomy" id="6550"/>
    <lineage>
        <taxon>Eukaryota</taxon>
        <taxon>Metazoa</taxon>
        <taxon>Spiralia</taxon>
        <taxon>Lophotrochozoa</taxon>
        <taxon>Mollusca</taxon>
        <taxon>Bivalvia</taxon>
        <taxon>Autobranchia</taxon>
        <taxon>Pteriomorphia</taxon>
        <taxon>Mytilida</taxon>
        <taxon>Mytiloidea</taxon>
        <taxon>Mytilidae</taxon>
        <taxon>Mytilinae</taxon>
        <taxon>Mytilus</taxon>
    </lineage>
</organism>
<keyword evidence="3" id="KW-0106">Calcium</keyword>
<keyword evidence="8" id="KW-1185">Reference proteome</keyword>
<dbReference type="GO" id="GO:0005509">
    <property type="term" value="F:calcium ion binding"/>
    <property type="evidence" value="ECO:0007669"/>
    <property type="project" value="UniProtKB-UniRule"/>
</dbReference>
<keyword evidence="1 5" id="KW-0812">Transmembrane</keyword>
<protein>
    <recommendedName>
        <fullName evidence="6">Cadherin domain-containing protein</fullName>
    </recommendedName>
</protein>
<accession>A0A8S3UJ43</accession>
<dbReference type="Proteomes" id="UP000683360">
    <property type="component" value="Unassembled WGS sequence"/>
</dbReference>
<dbReference type="InterPro" id="IPR002126">
    <property type="entry name" value="Cadherin-like_dom"/>
</dbReference>
<reference evidence="7" key="1">
    <citation type="submission" date="2021-03" db="EMBL/GenBank/DDBJ databases">
        <authorList>
            <person name="Bekaert M."/>
        </authorList>
    </citation>
    <scope>NUCLEOTIDE SEQUENCE</scope>
</reference>
<sequence>MSLGMLVQKIIGKSSLIGISGVDGEGTLGKDVSGSAEWLMIPYSSAAPQDDTLYDVGGRLSYRVGGSNFSVPLLPDTITVKPNPSLVVHYFHEKYVRGDDPLTTDVVEPIIPFSLAVSVMNAVDFGDINSDETKTARWLLTSTLKGTFYNYTATFENINPLGDPQLSLLDELEYHELIHLVRIDTDHFIDDLDDFLVNDVVDSNAMPDKLYNSQNGSDVYDVYTGHISQLYTSSYVRSQNKVYTVVHLKVTANASTWTYTRMENNITSANPVDNQYLLQCESSSNRKLMIEKNVWQTTHILDKFFLHIFDFFPSNETAEEGVEVTYAITFGPRNMYAPIFNMTSYSQTVPFDVLIGSVILTLSGYDIDNDQTSFEIDDENIKSVFTIDETLGNIRTKVPLNATAVYQFKVMIVDHGIPPMSSMTNITISVTDYTVSSVPSTDIASTISTSLTSDRTSTTTNSAGSSSTEETVGGDTSTRSNERYTSESQATPTITAGYTSESSIPDEQRNHTYTTSTVTDKPTTVKLKGTTSGSSRTATLPTFLFIFIIFLFVQMRQ</sequence>
<dbReference type="GO" id="GO:0007156">
    <property type="term" value="P:homophilic cell adhesion via plasma membrane adhesion molecules"/>
    <property type="evidence" value="ECO:0007669"/>
    <property type="project" value="InterPro"/>
</dbReference>
<dbReference type="PANTHER" id="PTHR24026:SF126">
    <property type="entry name" value="PROTOCADHERIN FAT 4"/>
    <property type="match status" value="1"/>
</dbReference>
<comment type="caution">
    <text evidence="7">The sequence shown here is derived from an EMBL/GenBank/DDBJ whole genome shotgun (WGS) entry which is preliminary data.</text>
</comment>
<dbReference type="Gene3D" id="2.60.40.60">
    <property type="entry name" value="Cadherins"/>
    <property type="match status" value="1"/>
</dbReference>
<dbReference type="OrthoDB" id="10268124at2759"/>
<evidence type="ECO:0000313" key="7">
    <source>
        <dbReference type="EMBL" id="CAG2246398.1"/>
    </source>
</evidence>
<dbReference type="PROSITE" id="PS50268">
    <property type="entry name" value="CADHERIN_2"/>
    <property type="match status" value="1"/>
</dbReference>
<evidence type="ECO:0000259" key="6">
    <source>
        <dbReference type="PROSITE" id="PS50268"/>
    </source>
</evidence>
<dbReference type="GO" id="GO:0005886">
    <property type="term" value="C:plasma membrane"/>
    <property type="evidence" value="ECO:0007669"/>
    <property type="project" value="UniProtKB-SubCell"/>
</dbReference>
<feature type="region of interest" description="Disordered" evidence="4">
    <location>
        <begin position="450"/>
        <end position="517"/>
    </location>
</feature>
<keyword evidence="5" id="KW-0472">Membrane</keyword>
<feature type="transmembrane region" description="Helical" evidence="5">
    <location>
        <begin position="538"/>
        <end position="555"/>
    </location>
</feature>
<evidence type="ECO:0000256" key="3">
    <source>
        <dbReference type="PROSITE-ProRule" id="PRU00043"/>
    </source>
</evidence>
<dbReference type="CDD" id="cd11304">
    <property type="entry name" value="Cadherin_repeat"/>
    <property type="match status" value="1"/>
</dbReference>
<evidence type="ECO:0000313" key="8">
    <source>
        <dbReference type="Proteomes" id="UP000683360"/>
    </source>
</evidence>
<evidence type="ECO:0000256" key="2">
    <source>
        <dbReference type="ARBA" id="ARBA00022989"/>
    </source>
</evidence>
<evidence type="ECO:0000256" key="4">
    <source>
        <dbReference type="SAM" id="MobiDB-lite"/>
    </source>
</evidence>
<dbReference type="SUPFAM" id="SSF49313">
    <property type="entry name" value="Cadherin-like"/>
    <property type="match status" value="1"/>
</dbReference>
<gene>
    <name evidence="7" type="ORF">MEDL_58380</name>
</gene>
<keyword evidence="2 5" id="KW-1133">Transmembrane helix</keyword>
<dbReference type="AlphaFoldDB" id="A0A8S3UJ43"/>
<evidence type="ECO:0000256" key="5">
    <source>
        <dbReference type="SAM" id="Phobius"/>
    </source>
</evidence>
<feature type="domain" description="Cadherin" evidence="6">
    <location>
        <begin position="341"/>
        <end position="441"/>
    </location>
</feature>
<feature type="compositionally biased region" description="Polar residues" evidence="4">
    <location>
        <begin position="486"/>
        <end position="505"/>
    </location>
</feature>